<dbReference type="Gene3D" id="3.90.1150.10">
    <property type="entry name" value="Aspartate Aminotransferase, domain 1"/>
    <property type="match status" value="1"/>
</dbReference>
<keyword evidence="4" id="KW-0663">Pyridoxal phosphate</keyword>
<proteinExistence type="predicted"/>
<dbReference type="InterPro" id="IPR050103">
    <property type="entry name" value="Class-III_PLP-dep_AT"/>
</dbReference>
<dbReference type="GO" id="GO:0030170">
    <property type="term" value="F:pyridoxal phosphate binding"/>
    <property type="evidence" value="ECO:0007669"/>
    <property type="project" value="InterPro"/>
</dbReference>
<dbReference type="AlphaFoldDB" id="X1G3Y8"/>
<sequence length="321" mass="35329">KLAELMPPGITKTTFGVSGGEAVDTAIKFSRAYTKRKKCISAIGGYHGHTGFALATGDTDFKENFLWNLSDFKQVPFGDGDALKKTISDDVACVILETIPATGGVLIAKEGYFSEVRELCDDHGVMMIIDEVQVGLGRTGHFWAIYGGLYEKEKVIPDFMVLGKGMSAGIYPISTCSYKPFIEKAVFKDDPFIHISTTGGSDLGCVVACEMLDIQSDPKFLNQVKEMGKLFSSGLEEIADDNSELIKEIRGRGLMWSMEFTNETLGQLAMLSIIKEGILQNYCRNKKDTLIMMPPLVVKEEEIEEIIKKIGEGVKKIKHLA</sequence>
<evidence type="ECO:0008006" key="6">
    <source>
        <dbReference type="Google" id="ProtNLM"/>
    </source>
</evidence>
<dbReference type="InterPro" id="IPR005814">
    <property type="entry name" value="Aminotrans_3"/>
</dbReference>
<accession>X1G3Y8</accession>
<evidence type="ECO:0000256" key="4">
    <source>
        <dbReference type="ARBA" id="ARBA00022898"/>
    </source>
</evidence>
<dbReference type="InterPro" id="IPR015424">
    <property type="entry name" value="PyrdxlP-dep_Trfase"/>
</dbReference>
<name>X1G3Y8_9ZZZZ</name>
<evidence type="ECO:0000313" key="5">
    <source>
        <dbReference type="EMBL" id="GAH27748.1"/>
    </source>
</evidence>
<gene>
    <name evidence="5" type="ORF">S03H2_09997</name>
</gene>
<dbReference type="GO" id="GO:0008483">
    <property type="term" value="F:transaminase activity"/>
    <property type="evidence" value="ECO:0007669"/>
    <property type="project" value="UniProtKB-KW"/>
</dbReference>
<comment type="cofactor">
    <cofactor evidence="1">
        <name>pyridoxal 5'-phosphate</name>
        <dbReference type="ChEBI" id="CHEBI:597326"/>
    </cofactor>
</comment>
<dbReference type="PANTHER" id="PTHR11986">
    <property type="entry name" value="AMINOTRANSFERASE CLASS III"/>
    <property type="match status" value="1"/>
</dbReference>
<dbReference type="InterPro" id="IPR015421">
    <property type="entry name" value="PyrdxlP-dep_Trfase_major"/>
</dbReference>
<keyword evidence="3" id="KW-0808">Transferase</keyword>
<dbReference type="PANTHER" id="PTHR11986:SF79">
    <property type="entry name" value="ACETYLORNITHINE AMINOTRANSFERASE, MITOCHONDRIAL"/>
    <property type="match status" value="1"/>
</dbReference>
<dbReference type="GO" id="GO:0042802">
    <property type="term" value="F:identical protein binding"/>
    <property type="evidence" value="ECO:0007669"/>
    <property type="project" value="TreeGrafter"/>
</dbReference>
<evidence type="ECO:0000256" key="1">
    <source>
        <dbReference type="ARBA" id="ARBA00001933"/>
    </source>
</evidence>
<organism evidence="5">
    <name type="scientific">marine sediment metagenome</name>
    <dbReference type="NCBI Taxonomy" id="412755"/>
    <lineage>
        <taxon>unclassified sequences</taxon>
        <taxon>metagenomes</taxon>
        <taxon>ecological metagenomes</taxon>
    </lineage>
</organism>
<evidence type="ECO:0000256" key="2">
    <source>
        <dbReference type="ARBA" id="ARBA00022576"/>
    </source>
</evidence>
<dbReference type="InterPro" id="IPR015422">
    <property type="entry name" value="PyrdxlP-dep_Trfase_small"/>
</dbReference>
<dbReference type="EMBL" id="BARU01005171">
    <property type="protein sequence ID" value="GAH27748.1"/>
    <property type="molecule type" value="Genomic_DNA"/>
</dbReference>
<protein>
    <recommendedName>
        <fullName evidence="6">Aspartate aminotransferase family protein</fullName>
    </recommendedName>
</protein>
<feature type="non-terminal residue" evidence="5">
    <location>
        <position position="1"/>
    </location>
</feature>
<evidence type="ECO:0000256" key="3">
    <source>
        <dbReference type="ARBA" id="ARBA00022679"/>
    </source>
</evidence>
<keyword evidence="2" id="KW-0032">Aminotransferase</keyword>
<reference evidence="5" key="1">
    <citation type="journal article" date="2014" name="Front. Microbiol.">
        <title>High frequency of phylogenetically diverse reductive dehalogenase-homologous genes in deep subseafloor sedimentary metagenomes.</title>
        <authorList>
            <person name="Kawai M."/>
            <person name="Futagami T."/>
            <person name="Toyoda A."/>
            <person name="Takaki Y."/>
            <person name="Nishi S."/>
            <person name="Hori S."/>
            <person name="Arai W."/>
            <person name="Tsubouchi T."/>
            <person name="Morono Y."/>
            <person name="Uchiyama I."/>
            <person name="Ito T."/>
            <person name="Fujiyama A."/>
            <person name="Inagaki F."/>
            <person name="Takami H."/>
        </authorList>
    </citation>
    <scope>NUCLEOTIDE SEQUENCE</scope>
    <source>
        <strain evidence="5">Expedition CK06-06</strain>
    </source>
</reference>
<dbReference type="SUPFAM" id="SSF53383">
    <property type="entry name" value="PLP-dependent transferases"/>
    <property type="match status" value="1"/>
</dbReference>
<comment type="caution">
    <text evidence="5">The sequence shown here is derived from an EMBL/GenBank/DDBJ whole genome shotgun (WGS) entry which is preliminary data.</text>
</comment>
<dbReference type="CDD" id="cd00610">
    <property type="entry name" value="OAT_like"/>
    <property type="match status" value="1"/>
</dbReference>
<dbReference type="Pfam" id="PF00202">
    <property type="entry name" value="Aminotran_3"/>
    <property type="match status" value="1"/>
</dbReference>
<dbReference type="Gene3D" id="3.40.640.10">
    <property type="entry name" value="Type I PLP-dependent aspartate aminotransferase-like (Major domain)"/>
    <property type="match status" value="1"/>
</dbReference>